<dbReference type="AlphaFoldDB" id="A0A820JUS6"/>
<evidence type="ECO:0000256" key="1">
    <source>
        <dbReference type="SAM" id="MobiDB-lite"/>
    </source>
</evidence>
<accession>A0A820JUS6</accession>
<sequence length="206" mass="23596">MNTGVDNVATGNNNDDDNAFNVGPQDPTPLTRDHEDTDQQSNRPDQVSVLRSELNTIMEQRAHWLQLLAQIESGEIEIVTHDKTTKKPPNQGDTNNPFNDDTPKVTTQGDNLVNKDKPSVRPKSQPRINDDVKTYAESYLTYFENYCTEHYGPSRKNWNSLLINKMAKDIKAVLPSEAEFEWEFDKVLSYIQDYIKLVGEKEEHNK</sequence>
<evidence type="ECO:0000313" key="2">
    <source>
        <dbReference type="EMBL" id="CAF4331606.1"/>
    </source>
</evidence>
<dbReference type="EMBL" id="CAJOBF010013629">
    <property type="protein sequence ID" value="CAF4331606.1"/>
    <property type="molecule type" value="Genomic_DNA"/>
</dbReference>
<organism evidence="2 3">
    <name type="scientific">Rotaria magnacalcarata</name>
    <dbReference type="NCBI Taxonomy" id="392030"/>
    <lineage>
        <taxon>Eukaryota</taxon>
        <taxon>Metazoa</taxon>
        <taxon>Spiralia</taxon>
        <taxon>Gnathifera</taxon>
        <taxon>Rotifera</taxon>
        <taxon>Eurotatoria</taxon>
        <taxon>Bdelloidea</taxon>
        <taxon>Philodinida</taxon>
        <taxon>Philodinidae</taxon>
        <taxon>Rotaria</taxon>
    </lineage>
</organism>
<comment type="caution">
    <text evidence="2">The sequence shown here is derived from an EMBL/GenBank/DDBJ whole genome shotgun (WGS) entry which is preliminary data.</text>
</comment>
<dbReference type="Proteomes" id="UP000663842">
    <property type="component" value="Unassembled WGS sequence"/>
</dbReference>
<feature type="non-terminal residue" evidence="2">
    <location>
        <position position="1"/>
    </location>
</feature>
<feature type="compositionally biased region" description="Polar residues" evidence="1">
    <location>
        <begin position="87"/>
        <end position="111"/>
    </location>
</feature>
<protein>
    <submittedName>
        <fullName evidence="2">Uncharacterized protein</fullName>
    </submittedName>
</protein>
<reference evidence="2" key="1">
    <citation type="submission" date="2021-02" db="EMBL/GenBank/DDBJ databases">
        <authorList>
            <person name="Nowell W R."/>
        </authorList>
    </citation>
    <scope>NUCLEOTIDE SEQUENCE</scope>
</reference>
<evidence type="ECO:0000313" key="3">
    <source>
        <dbReference type="Proteomes" id="UP000663842"/>
    </source>
</evidence>
<gene>
    <name evidence="2" type="ORF">UXM345_LOCUS35028</name>
</gene>
<feature type="compositionally biased region" description="Polar residues" evidence="1">
    <location>
        <begin position="1"/>
        <end position="13"/>
    </location>
</feature>
<proteinExistence type="predicted"/>
<feature type="region of interest" description="Disordered" evidence="1">
    <location>
        <begin position="1"/>
        <end position="46"/>
    </location>
</feature>
<name>A0A820JUS6_9BILA</name>
<feature type="region of interest" description="Disordered" evidence="1">
    <location>
        <begin position="82"/>
        <end position="127"/>
    </location>
</feature>